<evidence type="ECO:0000256" key="19">
    <source>
        <dbReference type="PIRSR" id="PIRSR006135-2"/>
    </source>
</evidence>
<keyword evidence="11" id="KW-0808">Transferase</keyword>
<evidence type="ECO:0000256" key="6">
    <source>
        <dbReference type="ARBA" id="ARBA00005159"/>
    </source>
</evidence>
<evidence type="ECO:0000256" key="16">
    <source>
        <dbReference type="ARBA" id="ARBA00029570"/>
    </source>
</evidence>
<keyword evidence="10" id="KW-0169">Cobalamin biosynthesis</keyword>
<comment type="function">
    <text evidence="4">Catalyzes ATP-dependent phosphorylation of adenosylcobinamide and addition of GMP to adenosylcobinamide phosphate.</text>
</comment>
<dbReference type="OrthoDB" id="9799422at2"/>
<evidence type="ECO:0000313" key="21">
    <source>
        <dbReference type="Proteomes" id="UP000093482"/>
    </source>
</evidence>
<evidence type="ECO:0000256" key="4">
    <source>
        <dbReference type="ARBA" id="ARBA00003889"/>
    </source>
</evidence>
<dbReference type="Gene3D" id="3.40.50.300">
    <property type="entry name" value="P-loop containing nucleotide triphosphate hydrolases"/>
    <property type="match status" value="1"/>
</dbReference>
<organism evidence="20 21">
    <name type="scientific">Caryophanon latum</name>
    <dbReference type="NCBI Taxonomy" id="33977"/>
    <lineage>
        <taxon>Bacteria</taxon>
        <taxon>Bacillati</taxon>
        <taxon>Bacillota</taxon>
        <taxon>Bacilli</taxon>
        <taxon>Bacillales</taxon>
        <taxon>Caryophanaceae</taxon>
        <taxon>Caryophanon</taxon>
    </lineage>
</organism>
<reference evidence="20 21" key="1">
    <citation type="submission" date="2016-07" db="EMBL/GenBank/DDBJ databases">
        <title>Caryophanon latum genome sequencing.</title>
        <authorList>
            <person name="Verma A."/>
            <person name="Pal Y."/>
            <person name="Krishnamurthi S."/>
        </authorList>
    </citation>
    <scope>NUCLEOTIDE SEQUENCE [LARGE SCALE GENOMIC DNA]</scope>
    <source>
        <strain evidence="20 21">DSM 14151</strain>
    </source>
</reference>
<dbReference type="GO" id="GO:0005524">
    <property type="term" value="F:ATP binding"/>
    <property type="evidence" value="ECO:0007669"/>
    <property type="project" value="UniProtKB-KW"/>
</dbReference>
<keyword evidence="13" id="KW-0418">Kinase</keyword>
<gene>
    <name evidence="20" type="ORF">A6K76_01500</name>
</gene>
<dbReference type="GO" id="GO:0043752">
    <property type="term" value="F:adenosylcobinamide kinase activity"/>
    <property type="evidence" value="ECO:0007669"/>
    <property type="project" value="UniProtKB-EC"/>
</dbReference>
<comment type="caution">
    <text evidence="20">The sequence shown here is derived from an EMBL/GenBank/DDBJ whole genome shotgun (WGS) entry which is preliminary data.</text>
</comment>
<evidence type="ECO:0000256" key="18">
    <source>
        <dbReference type="PIRSR" id="PIRSR006135-1"/>
    </source>
</evidence>
<evidence type="ECO:0000256" key="8">
    <source>
        <dbReference type="ARBA" id="ARBA00012016"/>
    </source>
</evidence>
<dbReference type="EC" id="2.7.1.156" evidence="8"/>
<keyword evidence="21" id="KW-1185">Reference proteome</keyword>
<keyword evidence="12 19" id="KW-0547">Nucleotide-binding</keyword>
<dbReference type="InterPro" id="IPR003203">
    <property type="entry name" value="CobU/CobP"/>
</dbReference>
<keyword evidence="14" id="KW-0067">ATP-binding</keyword>
<evidence type="ECO:0000256" key="17">
    <source>
        <dbReference type="ARBA" id="ARBA00030571"/>
    </source>
</evidence>
<comment type="pathway">
    <text evidence="5">Cofactor biosynthesis; adenosylcobalamin biosynthesis; adenosylcobalamin from cob(II)yrinate a,c-diamide: step 6/7.</text>
</comment>
<feature type="binding site" evidence="19">
    <location>
        <begin position="6"/>
        <end position="13"/>
    </location>
    <ligand>
        <name>GTP</name>
        <dbReference type="ChEBI" id="CHEBI:37565"/>
    </ligand>
</feature>
<protein>
    <recommendedName>
        <fullName evidence="16">Adenosylcobinamide kinase</fullName>
        <ecNumber evidence="8">2.7.1.156</ecNumber>
        <ecNumber evidence="9">2.7.7.62</ecNumber>
    </recommendedName>
    <alternativeName>
        <fullName evidence="17">Adenosylcobinamide-phosphate guanylyltransferase</fullName>
    </alternativeName>
</protein>
<evidence type="ECO:0000313" key="20">
    <source>
        <dbReference type="EMBL" id="OCS90753.1"/>
    </source>
</evidence>
<feature type="binding site" evidence="19">
    <location>
        <position position="64"/>
    </location>
    <ligand>
        <name>GTP</name>
        <dbReference type="ChEBI" id="CHEBI:37565"/>
    </ligand>
</feature>
<evidence type="ECO:0000256" key="7">
    <source>
        <dbReference type="ARBA" id="ARBA00007490"/>
    </source>
</evidence>
<dbReference type="AlphaFoldDB" id="A0A1C0YUC0"/>
<evidence type="ECO:0000256" key="9">
    <source>
        <dbReference type="ARBA" id="ARBA00012523"/>
    </source>
</evidence>
<dbReference type="GO" id="GO:0009236">
    <property type="term" value="P:cobalamin biosynthetic process"/>
    <property type="evidence" value="ECO:0007669"/>
    <property type="project" value="UniProtKB-UniPathway"/>
</dbReference>
<evidence type="ECO:0000256" key="13">
    <source>
        <dbReference type="ARBA" id="ARBA00022777"/>
    </source>
</evidence>
<comment type="catalytic activity">
    <reaction evidence="1">
        <text>adenosylcob(III)inamide + ATP = adenosylcob(III)inamide phosphate + ADP + H(+)</text>
        <dbReference type="Rhea" id="RHEA:15769"/>
        <dbReference type="ChEBI" id="CHEBI:2480"/>
        <dbReference type="ChEBI" id="CHEBI:15378"/>
        <dbReference type="ChEBI" id="CHEBI:30616"/>
        <dbReference type="ChEBI" id="CHEBI:58502"/>
        <dbReference type="ChEBI" id="CHEBI:456216"/>
        <dbReference type="EC" id="2.7.1.156"/>
    </reaction>
</comment>
<comment type="catalytic activity">
    <reaction evidence="2">
        <text>adenosylcob(III)inamide phosphate + GTP + H(+) = adenosylcob(III)inamide-GDP + diphosphate</text>
        <dbReference type="Rhea" id="RHEA:22712"/>
        <dbReference type="ChEBI" id="CHEBI:15378"/>
        <dbReference type="ChEBI" id="CHEBI:33019"/>
        <dbReference type="ChEBI" id="CHEBI:37565"/>
        <dbReference type="ChEBI" id="CHEBI:58502"/>
        <dbReference type="ChEBI" id="CHEBI:60487"/>
        <dbReference type="EC" id="2.7.7.62"/>
    </reaction>
</comment>
<sequence length="177" mass="20388">MIFITGGVRSGKSAFAEKIAIARAEHMKLPRLYAATSVAFDAEMASRIVHHQQDRANDCWETIEVPYDVTPLCHTEHVVLFECVTTWLNNVLYKEPQRVDAYIATLKRIVQSLRGRIVIVSNEVLYEQLSPYEETERYKRLLGELHQWLVAESEAAYECTFSHVTQWKGASTCKDFY</sequence>
<dbReference type="PIRSF" id="PIRSF006135">
    <property type="entry name" value="CobU"/>
    <property type="match status" value="1"/>
</dbReference>
<dbReference type="EC" id="2.7.7.62" evidence="9"/>
<feature type="active site" description="GMP-histidine intermediate" evidence="18">
    <location>
        <position position="51"/>
    </location>
</feature>
<evidence type="ECO:0000256" key="10">
    <source>
        <dbReference type="ARBA" id="ARBA00022573"/>
    </source>
</evidence>
<comment type="similarity">
    <text evidence="7">Belongs to the CobU/CobP family.</text>
</comment>
<name>A0A1C0YUC0_9BACL</name>
<feature type="binding site" evidence="19">
    <location>
        <position position="82"/>
    </location>
    <ligand>
        <name>GTP</name>
        <dbReference type="ChEBI" id="CHEBI:37565"/>
    </ligand>
</feature>
<dbReference type="InterPro" id="IPR027417">
    <property type="entry name" value="P-loop_NTPase"/>
</dbReference>
<dbReference type="UniPathway" id="UPA00148">
    <property type="reaction ID" value="UER00236"/>
</dbReference>
<evidence type="ECO:0000256" key="14">
    <source>
        <dbReference type="ARBA" id="ARBA00022840"/>
    </source>
</evidence>
<feature type="binding site" evidence="19">
    <location>
        <begin position="35"/>
        <end position="37"/>
    </location>
    <ligand>
        <name>GTP</name>
        <dbReference type="ChEBI" id="CHEBI:37565"/>
    </ligand>
</feature>
<dbReference type="Pfam" id="PF02283">
    <property type="entry name" value="CobU"/>
    <property type="match status" value="1"/>
</dbReference>
<dbReference type="GO" id="GO:0008820">
    <property type="term" value="F:cobinamide phosphate guanylyltransferase activity"/>
    <property type="evidence" value="ECO:0007669"/>
    <property type="project" value="UniProtKB-EC"/>
</dbReference>
<comment type="catalytic activity">
    <reaction evidence="3">
        <text>adenosylcob(III)inamide + GTP = adenosylcob(III)inamide phosphate + GDP + H(+)</text>
        <dbReference type="Rhea" id="RHEA:15765"/>
        <dbReference type="ChEBI" id="CHEBI:2480"/>
        <dbReference type="ChEBI" id="CHEBI:15378"/>
        <dbReference type="ChEBI" id="CHEBI:37565"/>
        <dbReference type="ChEBI" id="CHEBI:58189"/>
        <dbReference type="ChEBI" id="CHEBI:58502"/>
        <dbReference type="EC" id="2.7.1.156"/>
    </reaction>
</comment>
<dbReference type="EMBL" id="MATO01000034">
    <property type="protein sequence ID" value="OCS90753.1"/>
    <property type="molecule type" value="Genomic_DNA"/>
</dbReference>
<proteinExistence type="inferred from homology"/>
<dbReference type="PANTHER" id="PTHR34848">
    <property type="match status" value="1"/>
</dbReference>
<dbReference type="SUPFAM" id="SSF52540">
    <property type="entry name" value="P-loop containing nucleoside triphosphate hydrolases"/>
    <property type="match status" value="1"/>
</dbReference>
<dbReference type="Proteomes" id="UP000093482">
    <property type="component" value="Unassembled WGS sequence"/>
</dbReference>
<evidence type="ECO:0000256" key="12">
    <source>
        <dbReference type="ARBA" id="ARBA00022741"/>
    </source>
</evidence>
<comment type="pathway">
    <text evidence="6">Cofactor biosynthesis; adenosylcobalamin biosynthesis; adenosylcobalamin from cob(II)yrinate a,c-diamide: step 5/7.</text>
</comment>
<dbReference type="RefSeq" id="WP_066464129.1">
    <property type="nucleotide sequence ID" value="NZ_MATO01000034.1"/>
</dbReference>
<evidence type="ECO:0000256" key="11">
    <source>
        <dbReference type="ARBA" id="ARBA00022679"/>
    </source>
</evidence>
<accession>A0A1C0YUC0</accession>
<dbReference type="PANTHER" id="PTHR34848:SF1">
    <property type="entry name" value="BIFUNCTIONAL ADENOSYLCOBALAMIN BIOSYNTHESIS PROTEIN COBU"/>
    <property type="match status" value="1"/>
</dbReference>
<evidence type="ECO:0000256" key="5">
    <source>
        <dbReference type="ARBA" id="ARBA00004692"/>
    </source>
</evidence>
<evidence type="ECO:0000256" key="15">
    <source>
        <dbReference type="ARBA" id="ARBA00023134"/>
    </source>
</evidence>
<dbReference type="CDD" id="cd00544">
    <property type="entry name" value="CobU"/>
    <property type="match status" value="1"/>
</dbReference>
<keyword evidence="15 19" id="KW-0342">GTP-binding</keyword>
<evidence type="ECO:0000256" key="2">
    <source>
        <dbReference type="ARBA" id="ARBA00000711"/>
    </source>
</evidence>
<evidence type="ECO:0000256" key="1">
    <source>
        <dbReference type="ARBA" id="ARBA00000312"/>
    </source>
</evidence>
<dbReference type="GO" id="GO:0005525">
    <property type="term" value="F:GTP binding"/>
    <property type="evidence" value="ECO:0007669"/>
    <property type="project" value="UniProtKB-KW"/>
</dbReference>
<evidence type="ECO:0000256" key="3">
    <source>
        <dbReference type="ARBA" id="ARBA00001522"/>
    </source>
</evidence>